<dbReference type="CDD" id="cd02325">
    <property type="entry name" value="R3H"/>
    <property type="match status" value="1"/>
</dbReference>
<accession>A0A8S2E684</accession>
<dbReference type="EMBL" id="CAJOBA010008805">
    <property type="protein sequence ID" value="CAF3836942.1"/>
    <property type="molecule type" value="Genomic_DNA"/>
</dbReference>
<dbReference type="EMBL" id="CAJNOK010008792">
    <property type="protein sequence ID" value="CAF1072918.1"/>
    <property type="molecule type" value="Genomic_DNA"/>
</dbReference>
<evidence type="ECO:0000259" key="2">
    <source>
        <dbReference type="PROSITE" id="PS51061"/>
    </source>
</evidence>
<evidence type="ECO:0000256" key="1">
    <source>
        <dbReference type="SAM" id="MobiDB-lite"/>
    </source>
</evidence>
<dbReference type="Proteomes" id="UP000682733">
    <property type="component" value="Unassembled WGS sequence"/>
</dbReference>
<dbReference type="InterPro" id="IPR039629">
    <property type="entry name" value="R3HDM4"/>
</dbReference>
<proteinExistence type="predicted"/>
<dbReference type="PANTHER" id="PTHR32019">
    <property type="entry name" value="R3H DOMAIN-CONTAINING PROTEIN 4"/>
    <property type="match status" value="1"/>
</dbReference>
<dbReference type="InterPro" id="IPR025952">
    <property type="entry name" value="R3H-assoc_dom"/>
</dbReference>
<evidence type="ECO:0000313" key="4">
    <source>
        <dbReference type="EMBL" id="CAF3836942.1"/>
    </source>
</evidence>
<organism evidence="3 5">
    <name type="scientific">Didymodactylos carnosus</name>
    <dbReference type="NCBI Taxonomy" id="1234261"/>
    <lineage>
        <taxon>Eukaryota</taxon>
        <taxon>Metazoa</taxon>
        <taxon>Spiralia</taxon>
        <taxon>Gnathifera</taxon>
        <taxon>Rotifera</taxon>
        <taxon>Eurotatoria</taxon>
        <taxon>Bdelloidea</taxon>
        <taxon>Philodinida</taxon>
        <taxon>Philodinidae</taxon>
        <taxon>Didymodactylos</taxon>
    </lineage>
</organism>
<dbReference type="Pfam" id="PF13902">
    <property type="entry name" value="R3H-assoc"/>
    <property type="match status" value="1"/>
</dbReference>
<dbReference type="Proteomes" id="UP000677228">
    <property type="component" value="Unassembled WGS sequence"/>
</dbReference>
<dbReference type="SUPFAM" id="SSF82708">
    <property type="entry name" value="R3H domain"/>
    <property type="match status" value="1"/>
</dbReference>
<name>A0A8S2E684_9BILA</name>
<comment type="caution">
    <text evidence="3">The sequence shown here is derived from an EMBL/GenBank/DDBJ whole genome shotgun (WGS) entry which is preliminary data.</text>
</comment>
<feature type="compositionally biased region" description="Polar residues" evidence="1">
    <location>
        <begin position="257"/>
        <end position="268"/>
    </location>
</feature>
<evidence type="ECO:0000313" key="3">
    <source>
        <dbReference type="EMBL" id="CAF1072918.1"/>
    </source>
</evidence>
<dbReference type="PROSITE" id="PS51061">
    <property type="entry name" value="R3H"/>
    <property type="match status" value="1"/>
</dbReference>
<feature type="domain" description="R3H" evidence="2">
    <location>
        <begin position="455"/>
        <end position="518"/>
    </location>
</feature>
<evidence type="ECO:0000313" key="5">
    <source>
        <dbReference type="Proteomes" id="UP000677228"/>
    </source>
</evidence>
<dbReference type="GO" id="GO:0003676">
    <property type="term" value="F:nucleic acid binding"/>
    <property type="evidence" value="ECO:0007669"/>
    <property type="project" value="UniProtKB-UniRule"/>
</dbReference>
<reference evidence="3" key="1">
    <citation type="submission" date="2021-02" db="EMBL/GenBank/DDBJ databases">
        <authorList>
            <person name="Nowell W R."/>
        </authorList>
    </citation>
    <scope>NUCLEOTIDE SEQUENCE</scope>
</reference>
<dbReference type="AlphaFoldDB" id="A0A8S2E684"/>
<protein>
    <recommendedName>
        <fullName evidence="2">R3H domain-containing protein</fullName>
    </recommendedName>
</protein>
<sequence>MHPGCFKTAKSSLDDEVQDTRTNDFRYRTTEDITQTKDEETDDVNENYDYQTISRFESGSPRSYVENDTKIRYQNTDIDRREGSLDEEVQDTRTNHFSYRTTVDITQNQDEQADDVDENYDYQTTTRFKSGSPTSQVDNQKRITRLNADVDRREGSSVEEAQDARTNDFRYRTTGDLTQKEDEEAEENTLSVYHSYFVFESFIYLTKCNMGILKNIEDGIEEPIDPSIVIPHIEHVLNNDTSVPVSSDDDDDDYQPTHVQSISLSTKTKSNRARRQKQILSRIPKPLLQSKFHGKKSCGQRHAKRHENMCFLLNLAADLDEDFAEVNINDLVDNTVSAFAQLLLNKNKMKMWNEFIDLPEEEQELILKMAVDREQTIAEKQEFDRCTSIELSNSDCSFSNDDSFETFVVIGKTHTNKRDRRHKNIAYSADQRFYSIDSNIRCVLKSMLKRRHLPLARIIYFEDDLIPFFNEHPDSVYVRDLNNGFDRMLLHAVSQYLNLISKSFTRDGERYTQVENHRLKFIPPTTLLSQHIKTIGGLMSHE</sequence>
<dbReference type="InterPro" id="IPR001374">
    <property type="entry name" value="R3H_dom"/>
</dbReference>
<dbReference type="PANTHER" id="PTHR32019:SF2">
    <property type="entry name" value="R3H DOMAIN-CONTAINING PROTEIN 4"/>
    <property type="match status" value="1"/>
</dbReference>
<gene>
    <name evidence="3" type="ORF">OVA965_LOCUS17982</name>
    <name evidence="4" type="ORF">TMI583_LOCUS17992</name>
</gene>
<feature type="region of interest" description="Disordered" evidence="1">
    <location>
        <begin position="240"/>
        <end position="272"/>
    </location>
</feature>
<dbReference type="InterPro" id="IPR036867">
    <property type="entry name" value="R3H_dom_sf"/>
</dbReference>